<dbReference type="HOGENOM" id="CLU_031960_3_0_11"/>
<dbReference type="InterPro" id="IPR045155">
    <property type="entry name" value="Beta-lactam_cat"/>
</dbReference>
<dbReference type="GO" id="GO:0046677">
    <property type="term" value="P:response to antibiotic"/>
    <property type="evidence" value="ECO:0007669"/>
    <property type="project" value="InterPro"/>
</dbReference>
<dbReference type="SUPFAM" id="SSF56601">
    <property type="entry name" value="beta-lactamase/transpeptidase-like"/>
    <property type="match status" value="1"/>
</dbReference>
<dbReference type="KEGG" id="sesp:BN6_39640"/>
<reference evidence="2 3" key="1">
    <citation type="journal article" date="2012" name="BMC Genomics">
        <title>Complete genome sequence of Saccharothrix espanaensis DSM 44229T and comparison to the other completely sequenced Pseudonocardiaceae.</title>
        <authorList>
            <person name="Strobel T."/>
            <person name="Al-Dilaimi A."/>
            <person name="Blom J."/>
            <person name="Gessner A."/>
            <person name="Kalinowski J."/>
            <person name="Luzhetska M."/>
            <person name="Puhler A."/>
            <person name="Szczepanowski R."/>
            <person name="Bechthold A."/>
            <person name="Ruckert C."/>
        </authorList>
    </citation>
    <scope>NUCLEOTIDE SEQUENCE [LARGE SCALE GENOMIC DNA]</scope>
    <source>
        <strain evidence="3">ATCC 51144 / DSM 44229 / JCM 9112 / NBRC 15066 / NRRL 15764</strain>
    </source>
</reference>
<dbReference type="GO" id="GO:0008800">
    <property type="term" value="F:beta-lactamase activity"/>
    <property type="evidence" value="ECO:0007669"/>
    <property type="project" value="InterPro"/>
</dbReference>
<sequence length="299" mass="31454">MTAKVLRDAREALEAGGLRGSFLVRDLDTGDELGIDADVEFPVASLVKVPLAVATLERVARGELDETLPVVVRPGRSTVPGPTGLSKFRHPATIALGDLLYLSTAISDSVAADALFALTPPAAVTAELRRLGYDGIAVRHLVADLTDTPAERFAPPDVHLAHSLAITAGTAGQGHPVPQLDISLANTGSPRAFVDLVGGLWRPTSVDPSVAARVRGLMGDNLLRQRLAPDFVSDSSRWSSKTGTLLNLRHEVGVVEHAGGPAYAVAAFTESRVPAVVQPGAEALMAHVARTLRDQLRMS</sequence>
<dbReference type="STRING" id="1179773.BN6_39640"/>
<organism evidence="2 3">
    <name type="scientific">Saccharothrix espanaensis (strain ATCC 51144 / DSM 44229 / JCM 9112 / NBRC 15066 / NRRL 15764)</name>
    <dbReference type="NCBI Taxonomy" id="1179773"/>
    <lineage>
        <taxon>Bacteria</taxon>
        <taxon>Bacillati</taxon>
        <taxon>Actinomycetota</taxon>
        <taxon>Actinomycetes</taxon>
        <taxon>Pseudonocardiales</taxon>
        <taxon>Pseudonocardiaceae</taxon>
        <taxon>Saccharothrix</taxon>
    </lineage>
</organism>
<dbReference type="InterPro" id="IPR000871">
    <property type="entry name" value="Beta-lactam_class-A"/>
</dbReference>
<dbReference type="PATRIC" id="fig|1179773.3.peg.3967"/>
<dbReference type="Proteomes" id="UP000006281">
    <property type="component" value="Chromosome"/>
</dbReference>
<feature type="domain" description="Beta-lactamase class A catalytic" evidence="1">
    <location>
        <begin position="21"/>
        <end position="269"/>
    </location>
</feature>
<gene>
    <name evidence="2" type="primary">blaB</name>
    <name evidence="2" type="ordered locus">BN6_39640</name>
</gene>
<evidence type="ECO:0000313" key="2">
    <source>
        <dbReference type="EMBL" id="CCH31251.1"/>
    </source>
</evidence>
<dbReference type="GO" id="GO:0030655">
    <property type="term" value="P:beta-lactam antibiotic catabolic process"/>
    <property type="evidence" value="ECO:0007669"/>
    <property type="project" value="InterPro"/>
</dbReference>
<evidence type="ECO:0000313" key="3">
    <source>
        <dbReference type="Proteomes" id="UP000006281"/>
    </source>
</evidence>
<dbReference type="Gene3D" id="3.40.710.10">
    <property type="entry name" value="DD-peptidase/beta-lactamase superfamily"/>
    <property type="match status" value="1"/>
</dbReference>
<dbReference type="PANTHER" id="PTHR35333">
    <property type="entry name" value="BETA-LACTAMASE"/>
    <property type="match status" value="1"/>
</dbReference>
<dbReference type="RefSeq" id="WP_015101363.1">
    <property type="nucleotide sequence ID" value="NC_019673.1"/>
</dbReference>
<dbReference type="eggNOG" id="COG2367">
    <property type="taxonomic scope" value="Bacteria"/>
</dbReference>
<evidence type="ECO:0000259" key="1">
    <source>
        <dbReference type="Pfam" id="PF13354"/>
    </source>
</evidence>
<dbReference type="InterPro" id="IPR012338">
    <property type="entry name" value="Beta-lactam/transpept-like"/>
</dbReference>
<dbReference type="BioCyc" id="SESP1179773:BN6_RS19180-MONOMER"/>
<dbReference type="Pfam" id="PF13354">
    <property type="entry name" value="Beta-lactamase2"/>
    <property type="match status" value="1"/>
</dbReference>
<keyword evidence="3" id="KW-1185">Reference proteome</keyword>
<dbReference type="EMBL" id="HE804045">
    <property type="protein sequence ID" value="CCH31251.1"/>
    <property type="molecule type" value="Genomic_DNA"/>
</dbReference>
<dbReference type="PANTHER" id="PTHR35333:SF3">
    <property type="entry name" value="BETA-LACTAMASE-TYPE TRANSPEPTIDASE FOLD CONTAINING PROTEIN"/>
    <property type="match status" value="1"/>
</dbReference>
<accession>K0JYN8</accession>
<dbReference type="OrthoDB" id="33989at2"/>
<proteinExistence type="predicted"/>
<dbReference type="AlphaFoldDB" id="K0JYN8"/>
<name>K0JYN8_SACES</name>
<protein>
    <submittedName>
        <fullName evidence="2">Transcriptional regulator of beta-lactamase</fullName>
    </submittedName>
</protein>